<evidence type="ECO:0000313" key="2">
    <source>
        <dbReference type="Proteomes" id="UP000436302"/>
    </source>
</evidence>
<proteinExistence type="predicted"/>
<name>A0A7X1UHB0_STRMT</name>
<sequence length="104" mass="12274">MNIQQKRQLEESIEKINYFSIDIAKRLNKVENMLRNQEVNSIDFRKLKGEYGIFPEWIVAKYSDILKDRGIHIEIKKRNSIRSLALGNDNRLVDIDELLGEKNV</sequence>
<comment type="caution">
    <text evidence="1">The sequence shown here is derived from an EMBL/GenBank/DDBJ whole genome shotgun (WGS) entry which is preliminary data.</text>
</comment>
<organism evidence="1 2">
    <name type="scientific">Streptococcus mitis</name>
    <dbReference type="NCBI Taxonomy" id="28037"/>
    <lineage>
        <taxon>Bacteria</taxon>
        <taxon>Bacillati</taxon>
        <taxon>Bacillota</taxon>
        <taxon>Bacilli</taxon>
        <taxon>Lactobacillales</taxon>
        <taxon>Streptococcaceae</taxon>
        <taxon>Streptococcus</taxon>
        <taxon>Streptococcus mitis group</taxon>
    </lineage>
</organism>
<gene>
    <name evidence="1" type="ORF">GEZ78_10110</name>
</gene>
<accession>A0A7X1UHB0</accession>
<reference evidence="1 2" key="1">
    <citation type="submission" date="2019-10" db="EMBL/GenBank/DDBJ databases">
        <title>Streptococcus mitis of the oral and urogenital tracts.</title>
        <authorList>
            <person name="Price T."/>
            <person name="Mores C.R."/>
            <person name="Putonti C."/>
            <person name="Wolfe A.J."/>
        </authorList>
    </citation>
    <scope>NUCLEOTIDE SEQUENCE [LARGE SCALE GENOMIC DNA]</scope>
    <source>
        <strain evidence="1 2">SM39</strain>
    </source>
</reference>
<dbReference type="AlphaFoldDB" id="A0A7X1UHB0"/>
<evidence type="ECO:0000313" key="1">
    <source>
        <dbReference type="EMBL" id="MQP83884.1"/>
    </source>
</evidence>
<dbReference type="Proteomes" id="UP000436302">
    <property type="component" value="Unassembled WGS sequence"/>
</dbReference>
<dbReference type="EMBL" id="WIJV01000093">
    <property type="protein sequence ID" value="MQP83884.1"/>
    <property type="molecule type" value="Genomic_DNA"/>
</dbReference>
<protein>
    <submittedName>
        <fullName evidence="1">Uncharacterized protein</fullName>
    </submittedName>
</protein>